<organism evidence="1 2">
    <name type="scientific">Vararia minispora EC-137</name>
    <dbReference type="NCBI Taxonomy" id="1314806"/>
    <lineage>
        <taxon>Eukaryota</taxon>
        <taxon>Fungi</taxon>
        <taxon>Dikarya</taxon>
        <taxon>Basidiomycota</taxon>
        <taxon>Agaricomycotina</taxon>
        <taxon>Agaricomycetes</taxon>
        <taxon>Russulales</taxon>
        <taxon>Lachnocladiaceae</taxon>
        <taxon>Vararia</taxon>
    </lineage>
</organism>
<protein>
    <submittedName>
        <fullName evidence="1">Uncharacterized protein</fullName>
    </submittedName>
</protein>
<evidence type="ECO:0000313" key="2">
    <source>
        <dbReference type="Proteomes" id="UP000814128"/>
    </source>
</evidence>
<reference evidence="1" key="2">
    <citation type="journal article" date="2022" name="New Phytol.">
        <title>Evolutionary transition to the ectomycorrhizal habit in the genomes of a hyperdiverse lineage of mushroom-forming fungi.</title>
        <authorList>
            <person name="Looney B."/>
            <person name="Miyauchi S."/>
            <person name="Morin E."/>
            <person name="Drula E."/>
            <person name="Courty P.E."/>
            <person name="Kohler A."/>
            <person name="Kuo A."/>
            <person name="LaButti K."/>
            <person name="Pangilinan J."/>
            <person name="Lipzen A."/>
            <person name="Riley R."/>
            <person name="Andreopoulos W."/>
            <person name="He G."/>
            <person name="Johnson J."/>
            <person name="Nolan M."/>
            <person name="Tritt A."/>
            <person name="Barry K.W."/>
            <person name="Grigoriev I.V."/>
            <person name="Nagy L.G."/>
            <person name="Hibbett D."/>
            <person name="Henrissat B."/>
            <person name="Matheny P.B."/>
            <person name="Labbe J."/>
            <person name="Martin F.M."/>
        </authorList>
    </citation>
    <scope>NUCLEOTIDE SEQUENCE</scope>
    <source>
        <strain evidence="1">EC-137</strain>
    </source>
</reference>
<proteinExistence type="predicted"/>
<evidence type="ECO:0000313" key="1">
    <source>
        <dbReference type="EMBL" id="KAI0028008.1"/>
    </source>
</evidence>
<comment type="caution">
    <text evidence="1">The sequence shown here is derived from an EMBL/GenBank/DDBJ whole genome shotgun (WGS) entry which is preliminary data.</text>
</comment>
<gene>
    <name evidence="1" type="ORF">K488DRAFT_74097</name>
</gene>
<dbReference type="EMBL" id="MU273804">
    <property type="protein sequence ID" value="KAI0028008.1"/>
    <property type="molecule type" value="Genomic_DNA"/>
</dbReference>
<reference evidence="1" key="1">
    <citation type="submission" date="2021-02" db="EMBL/GenBank/DDBJ databases">
        <authorList>
            <consortium name="DOE Joint Genome Institute"/>
            <person name="Ahrendt S."/>
            <person name="Looney B.P."/>
            <person name="Miyauchi S."/>
            <person name="Morin E."/>
            <person name="Drula E."/>
            <person name="Courty P.E."/>
            <person name="Chicoki N."/>
            <person name="Fauchery L."/>
            <person name="Kohler A."/>
            <person name="Kuo A."/>
            <person name="Labutti K."/>
            <person name="Pangilinan J."/>
            <person name="Lipzen A."/>
            <person name="Riley R."/>
            <person name="Andreopoulos W."/>
            <person name="He G."/>
            <person name="Johnson J."/>
            <person name="Barry K.W."/>
            <person name="Grigoriev I.V."/>
            <person name="Nagy L."/>
            <person name="Hibbett D."/>
            <person name="Henrissat B."/>
            <person name="Matheny P.B."/>
            <person name="Labbe J."/>
            <person name="Martin F."/>
        </authorList>
    </citation>
    <scope>NUCLEOTIDE SEQUENCE</scope>
    <source>
        <strain evidence="1">EC-137</strain>
    </source>
</reference>
<accession>A0ACB8Q8T6</accession>
<dbReference type="Proteomes" id="UP000814128">
    <property type="component" value="Unassembled WGS sequence"/>
</dbReference>
<feature type="non-terminal residue" evidence="1">
    <location>
        <position position="257"/>
    </location>
</feature>
<name>A0ACB8Q8T6_9AGAM</name>
<sequence>MYPVKLSFLLARFSVAALFSPPPSRGGAPSDASDADASVPCTECGRSDAGSGGALAIGSFVRRRGVPLAVEGRAMRAGEGGLGKEALRTGGESGAACDAWKDACVRSAGEEGTADAGEGGMGGMGGTLGDGGTGTLCECERECECVGESGATGEPGARPFGSARRGDLGGAWGASGRWTSGASERWLDARDAGREDVGASDAVSAGRDDAGVGGSGTALGVGGSGTALGVGGSIPADAGVGGGWSADTGVGGRGTAD</sequence>
<keyword evidence="2" id="KW-1185">Reference proteome</keyword>